<accession>A0A336KST7</accession>
<feature type="region of interest" description="Disordered" evidence="1">
    <location>
        <begin position="1"/>
        <end position="79"/>
    </location>
</feature>
<evidence type="ECO:0000256" key="1">
    <source>
        <dbReference type="SAM" id="MobiDB-lite"/>
    </source>
</evidence>
<sequence>MSGENQFKTNQSLARQTPETSENNDSFDKEKEIDKTDDQVNDNDNAKNLESKRRRSGHLNSSNEENSPKVRQEKKKSRIEQRQKMFEEYYPWVMQTYGDAAKTKTITIKKLNRIINALNGKETNRPDSSKFRFWVKTKGFTTIKPGSFVHSVYDEVEDETTTPLYVLQVTDSGTQTYKQVAVVEHFFDIIYNVHVGLGSKRCGRHAGQKRTYRTITETYAFLPREAVSKFLSLCNQCKKQISESNSSKNVSASMINSTNNYYDNNQYLAENAVSITSKTKHEKSVELTRYDFENDKHNWNNETKSHKESFGPHQGLFKPYENNNNKYAEPTPISLSLNQSLTYYQLLKLFYSNLNTVSTENPIKSQGYNDIHEKSTSLDSCDNIKDNNITYKECSNENETSNSYHSHLKIPTPVKSWNKNSIKSMNIMTSTPDNTVKAKMQTKLNKNETEVVKQMTSTYLKMTRSFGLHDDDALDLVSFFITLSNSMKLC</sequence>
<feature type="compositionally biased region" description="Polar residues" evidence="1">
    <location>
        <begin position="1"/>
        <end position="24"/>
    </location>
</feature>
<reference evidence="2" key="1">
    <citation type="submission" date="2018-04" db="EMBL/GenBank/DDBJ databases">
        <authorList>
            <person name="Go L.Y."/>
            <person name="Mitchell J.A."/>
        </authorList>
    </citation>
    <scope>NUCLEOTIDE SEQUENCE</scope>
    <source>
        <tissue evidence="2">Whole organism</tissue>
    </source>
</reference>
<dbReference type="VEuPathDB" id="VectorBase:CSON015343"/>
<evidence type="ECO:0000313" key="3">
    <source>
        <dbReference type="EMBL" id="SSX28202.1"/>
    </source>
</evidence>
<dbReference type="AlphaFoldDB" id="A0A336KST7"/>
<feature type="compositionally biased region" description="Basic and acidic residues" evidence="1">
    <location>
        <begin position="26"/>
        <end position="51"/>
    </location>
</feature>
<dbReference type="EMBL" id="UFQT01000960">
    <property type="protein sequence ID" value="SSX28202.1"/>
    <property type="molecule type" value="Genomic_DNA"/>
</dbReference>
<reference evidence="3" key="2">
    <citation type="submission" date="2018-07" db="EMBL/GenBank/DDBJ databases">
        <authorList>
            <person name="Quirk P.G."/>
            <person name="Krulwich T.A."/>
        </authorList>
    </citation>
    <scope>NUCLEOTIDE SEQUENCE</scope>
</reference>
<evidence type="ECO:0000313" key="2">
    <source>
        <dbReference type="EMBL" id="SSX07968.1"/>
    </source>
</evidence>
<dbReference type="EMBL" id="UFQS01000960">
    <property type="protein sequence ID" value="SSX07968.1"/>
    <property type="molecule type" value="Genomic_DNA"/>
</dbReference>
<organism evidence="2">
    <name type="scientific">Culicoides sonorensis</name>
    <name type="common">Biting midge</name>
    <dbReference type="NCBI Taxonomy" id="179676"/>
    <lineage>
        <taxon>Eukaryota</taxon>
        <taxon>Metazoa</taxon>
        <taxon>Ecdysozoa</taxon>
        <taxon>Arthropoda</taxon>
        <taxon>Hexapoda</taxon>
        <taxon>Insecta</taxon>
        <taxon>Pterygota</taxon>
        <taxon>Neoptera</taxon>
        <taxon>Endopterygota</taxon>
        <taxon>Diptera</taxon>
        <taxon>Nematocera</taxon>
        <taxon>Chironomoidea</taxon>
        <taxon>Ceratopogonidae</taxon>
        <taxon>Ceratopogoninae</taxon>
        <taxon>Culicoides</taxon>
        <taxon>Monoculicoides</taxon>
    </lineage>
</organism>
<gene>
    <name evidence="2" type="primary">CSON015343</name>
</gene>
<protein>
    <submittedName>
        <fullName evidence="2">CSON015343 protein</fullName>
    </submittedName>
</protein>
<proteinExistence type="predicted"/>
<name>A0A336KST7_CULSO</name>